<reference evidence="2 3" key="1">
    <citation type="submission" date="2017-02" db="EMBL/GenBank/DDBJ databases">
        <authorList>
            <person name="Peterson S.W."/>
        </authorList>
    </citation>
    <scope>NUCLEOTIDE SEQUENCE [LARGE SCALE GENOMIC DNA]</scope>
    <source>
        <strain evidence="2 3">ATCC 700028</strain>
    </source>
</reference>
<dbReference type="Pfam" id="PF13614">
    <property type="entry name" value="AAA_31"/>
    <property type="match status" value="1"/>
</dbReference>
<dbReference type="InterPro" id="IPR050678">
    <property type="entry name" value="DNA_Partitioning_ATPase"/>
</dbReference>
<dbReference type="InterPro" id="IPR025669">
    <property type="entry name" value="AAA_dom"/>
</dbReference>
<dbReference type="SUPFAM" id="SSF52540">
    <property type="entry name" value="P-loop containing nucleoside triphosphate hydrolases"/>
    <property type="match status" value="1"/>
</dbReference>
<protein>
    <submittedName>
        <fullName evidence="2">Chromosome partitioning protein</fullName>
    </submittedName>
</protein>
<evidence type="ECO:0000313" key="2">
    <source>
        <dbReference type="EMBL" id="SJZ70719.1"/>
    </source>
</evidence>
<feature type="domain" description="AAA" evidence="1">
    <location>
        <begin position="1"/>
        <end position="174"/>
    </location>
</feature>
<dbReference type="InterPro" id="IPR027417">
    <property type="entry name" value="P-loop_NTPase"/>
</dbReference>
<dbReference type="CDD" id="cd02042">
    <property type="entry name" value="ParAB_family"/>
    <property type="match status" value="1"/>
</dbReference>
<organism evidence="2 3">
    <name type="scientific">Cetobacterium ceti</name>
    <dbReference type="NCBI Taxonomy" id="180163"/>
    <lineage>
        <taxon>Bacteria</taxon>
        <taxon>Fusobacteriati</taxon>
        <taxon>Fusobacteriota</taxon>
        <taxon>Fusobacteriia</taxon>
        <taxon>Fusobacteriales</taxon>
        <taxon>Fusobacteriaceae</taxon>
        <taxon>Cetobacterium</taxon>
    </lineage>
</organism>
<sequence length="250" mass="28535">MRKIAIINQKGGEAKTTTSRNIGEILSLKNYKTLVIDMDPQGNLTTNFDINKREVKTLFDVFNKEVDINEVILNKNENLDIIPNNIKMARANMQFAGHPNWARLLKKYLKDLDKNYDFIIMDCPPALDFSTYNALNAATEIVVTLQAEENSLEGISDLMDTIDEVREDNEELKICGVVVTKFKGNTNLHRGYKEVLDNYFTETMFKTVIRDNIKVAEANQSHKSVVEYDKSSNGAKDYLMLVEEIIARDI</sequence>
<keyword evidence="3" id="KW-1185">Reference proteome</keyword>
<evidence type="ECO:0000259" key="1">
    <source>
        <dbReference type="Pfam" id="PF13614"/>
    </source>
</evidence>
<dbReference type="STRING" id="180163.SAMN02745174_01338"/>
<dbReference type="RefSeq" id="WP_078693833.1">
    <property type="nucleotide sequence ID" value="NZ_FUWX01000009.1"/>
</dbReference>
<dbReference type="EMBL" id="FUWX01000009">
    <property type="protein sequence ID" value="SJZ70719.1"/>
    <property type="molecule type" value="Genomic_DNA"/>
</dbReference>
<gene>
    <name evidence="2" type="ORF">SAMN02745174_01338</name>
</gene>
<dbReference type="AlphaFoldDB" id="A0A1T4MUI2"/>
<evidence type="ECO:0000313" key="3">
    <source>
        <dbReference type="Proteomes" id="UP000191153"/>
    </source>
</evidence>
<accession>A0A1T4MUI2</accession>
<dbReference type="FunFam" id="3.40.50.300:FF:000285">
    <property type="entry name" value="Sporulation initiation inhibitor Soj"/>
    <property type="match status" value="1"/>
</dbReference>
<dbReference type="OrthoDB" id="9815116at2"/>
<dbReference type="PANTHER" id="PTHR13696:SF52">
    <property type="entry name" value="PARA FAMILY PROTEIN CT_582"/>
    <property type="match status" value="1"/>
</dbReference>
<proteinExistence type="predicted"/>
<name>A0A1T4MUI2_9FUSO</name>
<dbReference type="PANTHER" id="PTHR13696">
    <property type="entry name" value="P-LOOP CONTAINING NUCLEOSIDE TRIPHOSPHATE HYDROLASE"/>
    <property type="match status" value="1"/>
</dbReference>
<dbReference type="Proteomes" id="UP000191153">
    <property type="component" value="Unassembled WGS sequence"/>
</dbReference>
<dbReference type="Gene3D" id="3.40.50.300">
    <property type="entry name" value="P-loop containing nucleotide triphosphate hydrolases"/>
    <property type="match status" value="1"/>
</dbReference>